<comment type="caution">
    <text evidence="4">The sequence shown here is derived from an EMBL/GenBank/DDBJ whole genome shotgun (WGS) entry which is preliminary data.</text>
</comment>
<accession>A0A853A2B9</accession>
<keyword evidence="1" id="KW-0479">Metal-binding</keyword>
<name>A0A853A2B9_9ACTN</name>
<dbReference type="AlphaFoldDB" id="A0A853A2B9"/>
<dbReference type="GO" id="GO:0016787">
    <property type="term" value="F:hydrolase activity"/>
    <property type="evidence" value="ECO:0007669"/>
    <property type="project" value="UniProtKB-KW"/>
</dbReference>
<dbReference type="PROSITE" id="PS51347">
    <property type="entry name" value="PHOSPHOTRIESTERASE_2"/>
    <property type="match status" value="1"/>
</dbReference>
<dbReference type="RefSeq" id="WP_179813742.1">
    <property type="nucleotide sequence ID" value="NZ_JACBZD010000001.1"/>
</dbReference>
<organism evidence="4 5">
    <name type="scientific">Allostreptomyces psammosilenae</name>
    <dbReference type="NCBI Taxonomy" id="1892865"/>
    <lineage>
        <taxon>Bacteria</taxon>
        <taxon>Bacillati</taxon>
        <taxon>Actinomycetota</taxon>
        <taxon>Actinomycetes</taxon>
        <taxon>Kitasatosporales</taxon>
        <taxon>Streptomycetaceae</taxon>
        <taxon>Allostreptomyces</taxon>
    </lineage>
</organism>
<keyword evidence="5" id="KW-1185">Reference proteome</keyword>
<dbReference type="InterPro" id="IPR001559">
    <property type="entry name" value="Phosphotriesterase"/>
</dbReference>
<protein>
    <submittedName>
        <fullName evidence="4">Phosphotriesterase-related protein</fullName>
    </submittedName>
</protein>
<evidence type="ECO:0000313" key="5">
    <source>
        <dbReference type="Proteomes" id="UP000567795"/>
    </source>
</evidence>
<feature type="modified residue" description="N6-carboxylysine" evidence="3">
    <location>
        <position position="149"/>
    </location>
</feature>
<comment type="similarity">
    <text evidence="3">Belongs to the metallo-dependent hydrolases superfamily. Phosphotriesterase family.</text>
</comment>
<evidence type="ECO:0000313" key="4">
    <source>
        <dbReference type="EMBL" id="NYI04911.1"/>
    </source>
</evidence>
<dbReference type="PANTHER" id="PTHR10819:SF3">
    <property type="entry name" value="PHOSPHOTRIESTERASE-RELATED PROTEIN"/>
    <property type="match status" value="1"/>
</dbReference>
<dbReference type="GO" id="GO:0008270">
    <property type="term" value="F:zinc ion binding"/>
    <property type="evidence" value="ECO:0007669"/>
    <property type="project" value="InterPro"/>
</dbReference>
<evidence type="ECO:0000256" key="2">
    <source>
        <dbReference type="ARBA" id="ARBA00022801"/>
    </source>
</evidence>
<evidence type="ECO:0000256" key="1">
    <source>
        <dbReference type="ARBA" id="ARBA00022723"/>
    </source>
</evidence>
<dbReference type="Proteomes" id="UP000567795">
    <property type="component" value="Unassembled WGS sequence"/>
</dbReference>
<sequence length="339" mass="36505">MNAPTPGTVPTVRGPIGTEELGTVLTHEHLFIADPEFHRNYPALWDREQSVEQAVALLEEAYELGVRTLVDMTALGQGRDIELIRRVAERTRVNIVVATGLYVLDGLPQILRYRGPGAPLGGPDPIIDFLESDIRQGIAGTDIKAAVLKFVAESDEPDATVRRVAAAVAEVHRRTGVPIVVHTNPHNRSGLAVVEVLGGLGVAPGSITVAHAGDSPDHGYLKELAATGAYLGCDQFGMQALRPDEERIATVLKLVGDGHVEQLLLSHDSSAFMDHVLPEQRAFLYPQWNWTHLHARILPAMREAGLAEADITTMLQDNPRRLLSGVPVAAEAAGEAEGS</sequence>
<gene>
    <name evidence="4" type="ORF">FHU37_001854</name>
</gene>
<reference evidence="4 5" key="1">
    <citation type="submission" date="2020-07" db="EMBL/GenBank/DDBJ databases">
        <title>Sequencing the genomes of 1000 actinobacteria strains.</title>
        <authorList>
            <person name="Klenk H.-P."/>
        </authorList>
    </citation>
    <scope>NUCLEOTIDE SEQUENCE [LARGE SCALE GENOMIC DNA]</scope>
    <source>
        <strain evidence="4 5">DSM 42178</strain>
    </source>
</reference>
<dbReference type="Gene3D" id="3.20.20.140">
    <property type="entry name" value="Metal-dependent hydrolases"/>
    <property type="match status" value="1"/>
</dbReference>
<dbReference type="Pfam" id="PF02126">
    <property type="entry name" value="PTE"/>
    <property type="match status" value="1"/>
</dbReference>
<evidence type="ECO:0000256" key="3">
    <source>
        <dbReference type="PROSITE-ProRule" id="PRU00679"/>
    </source>
</evidence>
<dbReference type="SUPFAM" id="SSF51556">
    <property type="entry name" value="Metallo-dependent hydrolases"/>
    <property type="match status" value="1"/>
</dbReference>
<proteinExistence type="inferred from homology"/>
<dbReference type="InterPro" id="IPR032466">
    <property type="entry name" value="Metal_Hydrolase"/>
</dbReference>
<dbReference type="EMBL" id="JACBZD010000001">
    <property type="protein sequence ID" value="NYI04911.1"/>
    <property type="molecule type" value="Genomic_DNA"/>
</dbReference>
<dbReference type="PANTHER" id="PTHR10819">
    <property type="entry name" value="PHOSPHOTRIESTERASE-RELATED"/>
    <property type="match status" value="1"/>
</dbReference>
<keyword evidence="2" id="KW-0378">Hydrolase</keyword>